<sequence>MSALAICLALGATAQAQSRDEVLPAAVEALKSGDGTRALALTDSLIAANPRDIDALLLKSEIHFAMGQSRSAREAATAAFTASDIPAARYASGMRIAELHALDGNYPLSQFWLRQAGNYAANDEQLQRAVAAYRNVRARNPWRFTFSGGVAPNSNINNGSSETTMEIFGLPFVLSPTARALSGYTAEAQAKLDYRIFQTERSQTTVGIEAAGRMNWLDRASAAAAPTVSGHDYDFYSLALTATHQQIVGNGIRLEFSGRAGRNWYGGAKLSDFFGAGTAVTFPLFDGRDALTFSARADRSLLVQGGLVPETVATIGAAYAHKLAWGDTVIGRVNYTRSWSAGASQVYTLPSAGIDYRFSRPILGAYLEVGGNYGYKSYNFSPFSTTGRQDRILSGHVSAEFRNFSYMGFSPVVTMEAKRSWSNVPLYSQTSFTGGLSFQSRF</sequence>
<keyword evidence="2" id="KW-1185">Reference proteome</keyword>
<evidence type="ECO:0000313" key="1">
    <source>
        <dbReference type="EMBL" id="EAQ10597.1"/>
    </source>
</evidence>
<evidence type="ECO:0008006" key="3">
    <source>
        <dbReference type="Google" id="ProtNLM"/>
    </source>
</evidence>
<dbReference type="InterPro" id="IPR011990">
    <property type="entry name" value="TPR-like_helical_dom_sf"/>
</dbReference>
<dbReference type="Gene3D" id="1.25.40.10">
    <property type="entry name" value="Tetratricopeptide repeat domain"/>
    <property type="match status" value="1"/>
</dbReference>
<organism evidence="1 2">
    <name type="scientific">Maritimibacter alkaliphilus HTCC2654</name>
    <dbReference type="NCBI Taxonomy" id="314271"/>
    <lineage>
        <taxon>Bacteria</taxon>
        <taxon>Pseudomonadati</taxon>
        <taxon>Pseudomonadota</taxon>
        <taxon>Alphaproteobacteria</taxon>
        <taxon>Rhodobacterales</taxon>
        <taxon>Roseobacteraceae</taxon>
        <taxon>Maritimibacter</taxon>
    </lineage>
</organism>
<dbReference type="SUPFAM" id="SSF48452">
    <property type="entry name" value="TPR-like"/>
    <property type="match status" value="1"/>
</dbReference>
<proteinExistence type="predicted"/>
<gene>
    <name evidence="1" type="ORF">RB2654_05952</name>
</gene>
<evidence type="ECO:0000313" key="2">
    <source>
        <dbReference type="Proteomes" id="UP000002931"/>
    </source>
</evidence>
<reference evidence="1 2" key="1">
    <citation type="journal article" date="2010" name="J. Bacteriol.">
        <title>Genome sequences of Pelagibaca bermudensis HTCC2601T and Maritimibacter alkaliphilus HTCC2654T, the type strains of two marine Roseobacter genera.</title>
        <authorList>
            <person name="Thrash J.C."/>
            <person name="Cho J.C."/>
            <person name="Ferriera S."/>
            <person name="Johnson J."/>
            <person name="Vergin K.L."/>
            <person name="Giovannoni S.J."/>
        </authorList>
    </citation>
    <scope>NUCLEOTIDE SEQUENCE [LARGE SCALE GENOMIC DNA]</scope>
    <source>
        <strain evidence="1 2">HTCC2654</strain>
    </source>
</reference>
<dbReference type="eggNOG" id="COG0457">
    <property type="taxonomic scope" value="Bacteria"/>
</dbReference>
<accession>A3VMD9</accession>
<comment type="caution">
    <text evidence="1">The sequence shown here is derived from an EMBL/GenBank/DDBJ whole genome shotgun (WGS) entry which is preliminary data.</text>
</comment>
<dbReference type="Proteomes" id="UP000002931">
    <property type="component" value="Unassembled WGS sequence"/>
</dbReference>
<protein>
    <recommendedName>
        <fullName evidence="3">DUF560 domain-containing protein</fullName>
    </recommendedName>
</protein>
<dbReference type="STRING" id="314271.RB2654_05952"/>
<dbReference type="HOGENOM" id="CLU_045106_0_0_5"/>
<dbReference type="AlphaFoldDB" id="A3VMD9"/>
<dbReference type="EMBL" id="AAMT01000031">
    <property type="protein sequence ID" value="EAQ10597.1"/>
    <property type="molecule type" value="Genomic_DNA"/>
</dbReference>
<name>A3VMD9_9RHOB</name>